<dbReference type="InterPro" id="IPR011067">
    <property type="entry name" value="Plasmid_toxin/cell-grow_inhib"/>
</dbReference>
<keyword evidence="4" id="KW-0805">Transcription regulation</keyword>
<evidence type="ECO:0000313" key="9">
    <source>
        <dbReference type="Proteomes" id="UP000290975"/>
    </source>
</evidence>
<dbReference type="GO" id="GO:0008657">
    <property type="term" value="F:DNA topoisomerase type II (double strand cut, ATP-hydrolyzing) inhibitor activity"/>
    <property type="evidence" value="ECO:0007669"/>
    <property type="project" value="InterPro"/>
</dbReference>
<proteinExistence type="inferred from homology"/>
<name>A0A401J3W8_SPHXE</name>
<comment type="similarity">
    <text evidence="1">Belongs to the CcdB toxin family.</text>
</comment>
<comment type="caution">
    <text evidence="8">The sequence shown here is derived from an EMBL/GenBank/DDBJ whole genome shotgun (WGS) entry which is preliminary data.</text>
</comment>
<sequence length="98" mass="10756">MARFGVYLLPNGGLVLDCQSDHVDNVGTRLVVPLLPPDDMPAGLPALHPCFDIEGKRLMMATHLAGAVHSQLLKQPVSMLHHHQDRIMRALDILLTGF</sequence>
<keyword evidence="9" id="KW-1185">Reference proteome</keyword>
<evidence type="ECO:0000256" key="7">
    <source>
        <dbReference type="ARBA" id="ARBA00033135"/>
    </source>
</evidence>
<organism evidence="8 9">
    <name type="scientific">Sphingobium xenophagum</name>
    <dbReference type="NCBI Taxonomy" id="121428"/>
    <lineage>
        <taxon>Bacteria</taxon>
        <taxon>Pseudomonadati</taxon>
        <taxon>Pseudomonadota</taxon>
        <taxon>Alphaproteobacteria</taxon>
        <taxon>Sphingomonadales</taxon>
        <taxon>Sphingomonadaceae</taxon>
        <taxon>Sphingobium</taxon>
    </lineage>
</organism>
<reference evidence="8 9" key="1">
    <citation type="submission" date="2014-12" db="EMBL/GenBank/DDBJ databases">
        <title>Whole genome sequencing of Sphingobium xenophagum OW59.</title>
        <authorList>
            <person name="Ohta Y."/>
            <person name="Nishi S."/>
            <person name="Hatada Y."/>
        </authorList>
    </citation>
    <scope>NUCLEOTIDE SEQUENCE [LARGE SCALE GENOMIC DNA]</scope>
    <source>
        <strain evidence="8 9">OW59</strain>
    </source>
</reference>
<gene>
    <name evidence="8" type="ORF">MBESOW_P2549</name>
</gene>
<dbReference type="InterPro" id="IPR002712">
    <property type="entry name" value="CcdB"/>
</dbReference>
<dbReference type="Gene3D" id="2.30.30.110">
    <property type="match status" value="1"/>
</dbReference>
<dbReference type="SUPFAM" id="SSF50118">
    <property type="entry name" value="Cell growth inhibitor/plasmid maintenance toxic component"/>
    <property type="match status" value="1"/>
</dbReference>
<keyword evidence="5" id="KW-0804">Transcription</keyword>
<evidence type="ECO:0000256" key="1">
    <source>
        <dbReference type="ARBA" id="ARBA00005230"/>
    </source>
</evidence>
<dbReference type="Proteomes" id="UP000290975">
    <property type="component" value="Unassembled WGS sequence"/>
</dbReference>
<protein>
    <recommendedName>
        <fullName evidence="2">Toxin CcdB</fullName>
    </recommendedName>
    <alternativeName>
        <fullName evidence="7">Cytotoxic protein CcdB</fullName>
    </alternativeName>
    <alternativeName>
        <fullName evidence="6">Protein LetD</fullName>
    </alternativeName>
</protein>
<evidence type="ECO:0000256" key="6">
    <source>
        <dbReference type="ARBA" id="ARBA00029628"/>
    </source>
</evidence>
<evidence type="ECO:0000256" key="4">
    <source>
        <dbReference type="ARBA" id="ARBA00023015"/>
    </source>
</evidence>
<dbReference type="EMBL" id="BBQY01000014">
    <property type="protein sequence ID" value="GBH31288.1"/>
    <property type="molecule type" value="Genomic_DNA"/>
</dbReference>
<dbReference type="Pfam" id="PF01845">
    <property type="entry name" value="CcdB"/>
    <property type="match status" value="1"/>
</dbReference>
<evidence type="ECO:0000256" key="2">
    <source>
        <dbReference type="ARBA" id="ARBA00015075"/>
    </source>
</evidence>
<dbReference type="AlphaFoldDB" id="A0A401J3W8"/>
<dbReference type="RefSeq" id="WP_130753032.1">
    <property type="nucleotide sequence ID" value="NZ_BBQY01000014.1"/>
</dbReference>
<evidence type="ECO:0000256" key="3">
    <source>
        <dbReference type="ARBA" id="ARBA00022491"/>
    </source>
</evidence>
<accession>A0A401J3W8</accession>
<dbReference type="GO" id="GO:0006276">
    <property type="term" value="P:plasmid maintenance"/>
    <property type="evidence" value="ECO:0007669"/>
    <property type="project" value="InterPro"/>
</dbReference>
<evidence type="ECO:0000256" key="5">
    <source>
        <dbReference type="ARBA" id="ARBA00023163"/>
    </source>
</evidence>
<evidence type="ECO:0000313" key="8">
    <source>
        <dbReference type="EMBL" id="GBH31288.1"/>
    </source>
</evidence>
<keyword evidence="3" id="KW-0678">Repressor</keyword>